<evidence type="ECO:0000256" key="13">
    <source>
        <dbReference type="ARBA" id="ARBA00047860"/>
    </source>
</evidence>
<organism evidence="16 17">
    <name type="scientific">Glarea lozoyensis (strain ATCC 74030 / MF5533)</name>
    <dbReference type="NCBI Taxonomy" id="1104152"/>
    <lineage>
        <taxon>Eukaryota</taxon>
        <taxon>Fungi</taxon>
        <taxon>Dikarya</taxon>
        <taxon>Ascomycota</taxon>
        <taxon>Pezizomycotina</taxon>
        <taxon>Leotiomycetes</taxon>
        <taxon>Helotiales</taxon>
        <taxon>Helotiaceae</taxon>
        <taxon>Glarea</taxon>
    </lineage>
</organism>
<keyword evidence="17" id="KW-1185">Reference proteome</keyword>
<keyword evidence="10" id="KW-0457">Lysine biosynthesis</keyword>
<keyword evidence="9" id="KW-0520">NAD</keyword>
<dbReference type="InParanoid" id="H0EYC1"/>
<dbReference type="EMBL" id="AGUE01000248">
    <property type="protein sequence ID" value="EHK96491.1"/>
    <property type="molecule type" value="Genomic_DNA"/>
</dbReference>
<dbReference type="InterPro" id="IPR036291">
    <property type="entry name" value="NAD(P)-bd_dom_sf"/>
</dbReference>
<dbReference type="Pfam" id="PF13561">
    <property type="entry name" value="adh_short_C2"/>
    <property type="match status" value="1"/>
</dbReference>
<dbReference type="SUPFAM" id="SSF52283">
    <property type="entry name" value="Formate/glycerate dehydrogenase catalytic domain-like"/>
    <property type="match status" value="1"/>
</dbReference>
<dbReference type="FunFam" id="3.40.50.720:FF:000627">
    <property type="entry name" value="Saccharopine dehydrogenase [NAD(+), L-lysine-forming]"/>
    <property type="match status" value="1"/>
</dbReference>
<evidence type="ECO:0000256" key="5">
    <source>
        <dbReference type="ARBA" id="ARBA00012847"/>
    </source>
</evidence>
<dbReference type="Pfam" id="PF00026">
    <property type="entry name" value="Asp"/>
    <property type="match status" value="1"/>
</dbReference>
<comment type="function">
    <text evidence="1">Catalyzes the NAD(+)-dependent cleavage of saccharopine to L-lysine and 2-oxoglutarate, the final step in the alpha-aminoadipate (AAA) pathway for lysin biosynthesis.</text>
</comment>
<evidence type="ECO:0000256" key="3">
    <source>
        <dbReference type="ARBA" id="ARBA00005689"/>
    </source>
</evidence>
<reference evidence="16 17" key="1">
    <citation type="journal article" date="2012" name="Eukaryot. Cell">
        <title>Genome sequence of the fungus Glarea lozoyensis: the first genome sequence of a species from the Helotiaceae family.</title>
        <authorList>
            <person name="Youssar L."/>
            <person name="Gruening B.A."/>
            <person name="Erxleben A."/>
            <person name="Guenther S."/>
            <person name="Huettel W."/>
        </authorList>
    </citation>
    <scope>NUCLEOTIDE SEQUENCE [LARGE SCALE GENOMIC DNA]</scope>
    <source>
        <strain evidence="17">ATCC 74030 / MF5533</strain>
    </source>
</reference>
<dbReference type="EC" id="1.5.1.7" evidence="5"/>
<evidence type="ECO:0000256" key="11">
    <source>
        <dbReference type="ARBA" id="ARBA00023157"/>
    </source>
</evidence>
<dbReference type="OrthoDB" id="265306at2759"/>
<keyword evidence="7" id="KW-0028">Amino-acid biosynthesis</keyword>
<dbReference type="FunCoup" id="H0EYC1">
    <property type="interactions" value="125"/>
</dbReference>
<dbReference type="SMART" id="SM01003">
    <property type="entry name" value="AlaDh_PNT_N"/>
    <property type="match status" value="1"/>
</dbReference>
<dbReference type="SUPFAM" id="SSF50630">
    <property type="entry name" value="Acid proteases"/>
    <property type="match status" value="1"/>
</dbReference>
<evidence type="ECO:0000256" key="9">
    <source>
        <dbReference type="ARBA" id="ARBA00023027"/>
    </source>
</evidence>
<dbReference type="Gene3D" id="3.40.50.720">
    <property type="entry name" value="NAD(P)-binding Rossmann-like Domain"/>
    <property type="match status" value="2"/>
</dbReference>
<dbReference type="PANTHER" id="PTHR11133:SF23">
    <property type="entry name" value="SACCHAROPINE DEHYDROGENASE [NAD(+), L-LYSINE-FORMING]"/>
    <property type="match status" value="1"/>
</dbReference>
<comment type="catalytic activity">
    <reaction evidence="13">
        <text>L-saccharopine + NAD(+) + H2O = L-lysine + 2-oxoglutarate + NADH + H(+)</text>
        <dbReference type="Rhea" id="RHEA:12440"/>
        <dbReference type="ChEBI" id="CHEBI:15377"/>
        <dbReference type="ChEBI" id="CHEBI:15378"/>
        <dbReference type="ChEBI" id="CHEBI:16810"/>
        <dbReference type="ChEBI" id="CHEBI:32551"/>
        <dbReference type="ChEBI" id="CHEBI:57540"/>
        <dbReference type="ChEBI" id="CHEBI:57945"/>
        <dbReference type="ChEBI" id="CHEBI:57951"/>
        <dbReference type="EC" id="1.5.1.7"/>
    </reaction>
</comment>
<dbReference type="GO" id="GO:0004754">
    <property type="term" value="F:saccharopine dehydrogenase (NAD+, L-lysine-forming) activity"/>
    <property type="evidence" value="ECO:0007669"/>
    <property type="project" value="UniProtKB-EC"/>
</dbReference>
<feature type="domain" description="Alanine dehydrogenase/pyridine nucleotide transhydrogenase NAD(H)-binding" evidence="14">
    <location>
        <begin position="294"/>
        <end position="429"/>
    </location>
</feature>
<dbReference type="UniPathway" id="UPA00033">
    <property type="reaction ID" value="UER00034"/>
</dbReference>
<evidence type="ECO:0000256" key="6">
    <source>
        <dbReference type="ARBA" id="ARBA00021221"/>
    </source>
</evidence>
<dbReference type="SUPFAM" id="SSF51735">
    <property type="entry name" value="NAD(P)-binding Rossmann-fold domains"/>
    <property type="match status" value="2"/>
</dbReference>
<dbReference type="Proteomes" id="UP000005446">
    <property type="component" value="Unassembled WGS sequence"/>
</dbReference>
<dbReference type="InterPro" id="IPR002347">
    <property type="entry name" value="SDR_fam"/>
</dbReference>
<proteinExistence type="inferred from homology"/>
<name>H0EYC1_GLAL7</name>
<dbReference type="CDD" id="cd12188">
    <property type="entry name" value="SDH"/>
    <property type="match status" value="1"/>
</dbReference>
<accession>H0EYC1</accession>
<dbReference type="FunFam" id="3.40.50.720:FF:000217">
    <property type="entry name" value="Saccharopine dehydrogenase [NAD(+), L-lysine-forming]"/>
    <property type="match status" value="1"/>
</dbReference>
<protein>
    <recommendedName>
        <fullName evidence="6">Saccharopine dehydrogenase [NAD(+), L-lysine-forming]</fullName>
        <ecNumber evidence="5">1.5.1.7</ecNumber>
    </recommendedName>
    <alternativeName>
        <fullName evidence="12">Lysine--2-oxoglutarate reductase</fullName>
    </alternativeName>
</protein>
<dbReference type="InterPro" id="IPR007886">
    <property type="entry name" value="AlaDH/PNT_N"/>
</dbReference>
<dbReference type="Gene3D" id="2.40.70.10">
    <property type="entry name" value="Acid Proteases"/>
    <property type="match status" value="2"/>
</dbReference>
<comment type="subunit">
    <text evidence="4">Monomer.</text>
</comment>
<dbReference type="PANTHER" id="PTHR11133">
    <property type="entry name" value="SACCHAROPINE DEHYDROGENASE"/>
    <property type="match status" value="1"/>
</dbReference>
<evidence type="ECO:0000256" key="4">
    <source>
        <dbReference type="ARBA" id="ARBA00011245"/>
    </source>
</evidence>
<evidence type="ECO:0000256" key="10">
    <source>
        <dbReference type="ARBA" id="ARBA00023154"/>
    </source>
</evidence>
<dbReference type="SMART" id="SM01002">
    <property type="entry name" value="AlaDh_PNT_C"/>
    <property type="match status" value="1"/>
</dbReference>
<dbReference type="InterPro" id="IPR007698">
    <property type="entry name" value="AlaDH/PNT_NAD(H)-bd"/>
</dbReference>
<dbReference type="HOGENOM" id="CLU_434149_0_0_1"/>
<evidence type="ECO:0000256" key="12">
    <source>
        <dbReference type="ARBA" id="ARBA00033228"/>
    </source>
</evidence>
<dbReference type="AlphaFoldDB" id="H0EYC1"/>
<keyword evidence="11" id="KW-1015">Disulfide bond</keyword>
<evidence type="ECO:0000256" key="7">
    <source>
        <dbReference type="ARBA" id="ARBA00022605"/>
    </source>
</evidence>
<dbReference type="GO" id="GO:0005737">
    <property type="term" value="C:cytoplasm"/>
    <property type="evidence" value="ECO:0007669"/>
    <property type="project" value="TreeGrafter"/>
</dbReference>
<evidence type="ECO:0000256" key="1">
    <source>
        <dbReference type="ARBA" id="ARBA00004078"/>
    </source>
</evidence>
<dbReference type="Pfam" id="PF05222">
    <property type="entry name" value="AlaDh_PNT_N"/>
    <property type="match status" value="1"/>
</dbReference>
<evidence type="ECO:0000313" key="17">
    <source>
        <dbReference type="Proteomes" id="UP000005446"/>
    </source>
</evidence>
<dbReference type="InterPro" id="IPR051168">
    <property type="entry name" value="AASS"/>
</dbReference>
<comment type="pathway">
    <text evidence="2">Amino-acid biosynthesis; L-lysine biosynthesis via AAA pathway; L-lysine from L-alpha-aminoadipate (fungal route): step 3/3.</text>
</comment>
<comment type="caution">
    <text evidence="16">The sequence shown here is derived from an EMBL/GenBank/DDBJ whole genome shotgun (WGS) entry which is preliminary data.</text>
</comment>
<comment type="similarity">
    <text evidence="3">Belongs to the AlaDH/PNT family.</text>
</comment>
<sequence length="630" mass="68375">MGSIGNPPQTFNIMFDTGSGDFWVWSWLMPQTLTAGRNVYNGSKSTESARWNVPLFTVALVRGGVGTMDFGKIDTKKYTGNILYTPVVPLADWPGSGYWLVNWSGYSIGRGSFNNSISQVFVDMGKALEHRSALTPTTTKALIEAGYTVNVERSPERIFDDEEFEKAGATLVPENTWREAPTDNIIIGLKELPVEEFPLKHVHVQFAHCYKQQGGWEKVLARFPRGGGTLLDLEFLTDDKGRRVAAFGYHAGFAGAALALETWAWQFTHPASEPFPGVTSYPNEDALIADVKKAIVAGKEKTGKDPRVLVIGALGRCGGGAVDLCLRAGVPTENVLKWDMAETKKGGPFPEIVESDIFVNCIYLMSKIPNFVDMKSLDTPDRKLSVICDVSADTTNPNNPIPVYTVATTFNEPTVPVEVKTEPRLSVISIDHLPNPRALSGAYVTKTHRSTSYDFISPLKLDFAGKHVLITGAAWEDGVGFATASAFARAGASVIAIADLHGISDHIVGKLKLLATQAGRPEPVVLGCTVDISELQSVQALGDTLSKAFGGRLDVVVNNAAHQEPQVPFLDSDPEVYWRTWEVNVHGLMNMTRVFLPTQLQSKTNGGLCIMINIASSAEAAAIAAPNSRY</sequence>
<dbReference type="GO" id="GO:0019878">
    <property type="term" value="P:lysine biosynthetic process via aminoadipic acid"/>
    <property type="evidence" value="ECO:0007669"/>
    <property type="project" value="UniProtKB-UniPathway"/>
</dbReference>
<evidence type="ECO:0000313" key="16">
    <source>
        <dbReference type="EMBL" id="EHK96491.1"/>
    </source>
</evidence>
<feature type="domain" description="Alanine dehydrogenase/pyridine nucleotide transhydrogenase N-terminal" evidence="15">
    <location>
        <begin position="125"/>
        <end position="254"/>
    </location>
</feature>
<evidence type="ECO:0000256" key="8">
    <source>
        <dbReference type="ARBA" id="ARBA00023002"/>
    </source>
</evidence>
<dbReference type="InterPro" id="IPR021109">
    <property type="entry name" value="Peptidase_aspartic_dom_sf"/>
</dbReference>
<evidence type="ECO:0000259" key="14">
    <source>
        <dbReference type="SMART" id="SM01002"/>
    </source>
</evidence>
<dbReference type="InterPro" id="IPR027281">
    <property type="entry name" value="Lys1"/>
</dbReference>
<gene>
    <name evidence="16" type="ORF">M7I_7820</name>
</gene>
<evidence type="ECO:0000259" key="15">
    <source>
        <dbReference type="SMART" id="SM01003"/>
    </source>
</evidence>
<dbReference type="CDD" id="cd05233">
    <property type="entry name" value="SDR_c"/>
    <property type="match status" value="1"/>
</dbReference>
<dbReference type="InterPro" id="IPR033121">
    <property type="entry name" value="PEPTIDASE_A1"/>
</dbReference>
<keyword evidence="8" id="KW-0560">Oxidoreductase</keyword>
<evidence type="ECO:0000256" key="2">
    <source>
        <dbReference type="ARBA" id="ARBA00004884"/>
    </source>
</evidence>